<accession>A0AAD7HBR1</accession>
<dbReference type="EMBL" id="JARKIB010000285">
    <property type="protein sequence ID" value="KAJ7716843.1"/>
    <property type="molecule type" value="Genomic_DNA"/>
</dbReference>
<gene>
    <name evidence="1" type="ORF">B0H16DRAFT_1701190</name>
</gene>
<name>A0AAD7HBR1_9AGAR</name>
<dbReference type="Proteomes" id="UP001215598">
    <property type="component" value="Unassembled WGS sequence"/>
</dbReference>
<dbReference type="AlphaFoldDB" id="A0AAD7HBR1"/>
<evidence type="ECO:0000313" key="1">
    <source>
        <dbReference type="EMBL" id="KAJ7716843.1"/>
    </source>
</evidence>
<proteinExistence type="predicted"/>
<keyword evidence="2" id="KW-1185">Reference proteome</keyword>
<evidence type="ECO:0000313" key="2">
    <source>
        <dbReference type="Proteomes" id="UP001215598"/>
    </source>
</evidence>
<reference evidence="1" key="1">
    <citation type="submission" date="2023-03" db="EMBL/GenBank/DDBJ databases">
        <title>Massive genome expansion in bonnet fungi (Mycena s.s.) driven by repeated elements and novel gene families across ecological guilds.</title>
        <authorList>
            <consortium name="Lawrence Berkeley National Laboratory"/>
            <person name="Harder C.B."/>
            <person name="Miyauchi S."/>
            <person name="Viragh M."/>
            <person name="Kuo A."/>
            <person name="Thoen E."/>
            <person name="Andreopoulos B."/>
            <person name="Lu D."/>
            <person name="Skrede I."/>
            <person name="Drula E."/>
            <person name="Henrissat B."/>
            <person name="Morin E."/>
            <person name="Kohler A."/>
            <person name="Barry K."/>
            <person name="LaButti K."/>
            <person name="Morin E."/>
            <person name="Salamov A."/>
            <person name="Lipzen A."/>
            <person name="Mereny Z."/>
            <person name="Hegedus B."/>
            <person name="Baldrian P."/>
            <person name="Stursova M."/>
            <person name="Weitz H."/>
            <person name="Taylor A."/>
            <person name="Grigoriev I.V."/>
            <person name="Nagy L.G."/>
            <person name="Martin F."/>
            <person name="Kauserud H."/>
        </authorList>
    </citation>
    <scope>NUCLEOTIDE SEQUENCE</scope>
    <source>
        <strain evidence="1">CBHHK182m</strain>
    </source>
</reference>
<protein>
    <submittedName>
        <fullName evidence="1">Uncharacterized protein</fullName>
    </submittedName>
</protein>
<comment type="caution">
    <text evidence="1">The sequence shown here is derived from an EMBL/GenBank/DDBJ whole genome shotgun (WGS) entry which is preliminary data.</text>
</comment>
<sequence>MISGSKVAGVRRQIKYQRRPPMSVQVQARLSEPTRMLNSLVVDPNHLRTHPKLQAASNPKTCVSVPTRASSHPIAVRALHVRVPSATHLISSSRARGSMQRGTSYLRVFVDGHIPWSGVNIASIVGG</sequence>
<organism evidence="1 2">
    <name type="scientific">Mycena metata</name>
    <dbReference type="NCBI Taxonomy" id="1033252"/>
    <lineage>
        <taxon>Eukaryota</taxon>
        <taxon>Fungi</taxon>
        <taxon>Dikarya</taxon>
        <taxon>Basidiomycota</taxon>
        <taxon>Agaricomycotina</taxon>
        <taxon>Agaricomycetes</taxon>
        <taxon>Agaricomycetidae</taxon>
        <taxon>Agaricales</taxon>
        <taxon>Marasmiineae</taxon>
        <taxon>Mycenaceae</taxon>
        <taxon>Mycena</taxon>
    </lineage>
</organism>